<dbReference type="EMBL" id="ML977313">
    <property type="protein sequence ID" value="KAF2120519.1"/>
    <property type="molecule type" value="Genomic_DNA"/>
</dbReference>
<evidence type="ECO:0000256" key="7">
    <source>
        <dbReference type="RuleBase" id="RU000461"/>
    </source>
</evidence>
<dbReference type="InterPro" id="IPR017972">
    <property type="entry name" value="Cyt_P450_CS"/>
</dbReference>
<accession>A0A6A5ZM99</accession>
<dbReference type="Pfam" id="PF00067">
    <property type="entry name" value="p450"/>
    <property type="match status" value="1"/>
</dbReference>
<keyword evidence="6 7" id="KW-0349">Heme</keyword>
<comment type="similarity">
    <text evidence="2 7">Belongs to the cytochrome P450 family.</text>
</comment>
<keyword evidence="5 6" id="KW-0408">Iron</keyword>
<dbReference type="Gene3D" id="1.10.630.10">
    <property type="entry name" value="Cytochrome P450"/>
    <property type="match status" value="1"/>
</dbReference>
<dbReference type="InterPro" id="IPR001128">
    <property type="entry name" value="Cyt_P450"/>
</dbReference>
<evidence type="ECO:0000313" key="8">
    <source>
        <dbReference type="EMBL" id="KAF2120519.1"/>
    </source>
</evidence>
<dbReference type="GO" id="GO:0004497">
    <property type="term" value="F:monooxygenase activity"/>
    <property type="evidence" value="ECO:0007669"/>
    <property type="project" value="UniProtKB-KW"/>
</dbReference>
<dbReference type="CDD" id="cd11059">
    <property type="entry name" value="CYP_fungal"/>
    <property type="match status" value="1"/>
</dbReference>
<dbReference type="GO" id="GO:0016705">
    <property type="term" value="F:oxidoreductase activity, acting on paired donors, with incorporation or reduction of molecular oxygen"/>
    <property type="evidence" value="ECO:0007669"/>
    <property type="project" value="InterPro"/>
</dbReference>
<evidence type="ECO:0000313" key="9">
    <source>
        <dbReference type="Proteomes" id="UP000799770"/>
    </source>
</evidence>
<gene>
    <name evidence="8" type="ORF">BDV96DRAFT_565013</name>
</gene>
<dbReference type="Proteomes" id="UP000799770">
    <property type="component" value="Unassembled WGS sequence"/>
</dbReference>
<evidence type="ECO:0000256" key="4">
    <source>
        <dbReference type="ARBA" id="ARBA00023002"/>
    </source>
</evidence>
<evidence type="ECO:0000256" key="1">
    <source>
        <dbReference type="ARBA" id="ARBA00001971"/>
    </source>
</evidence>
<name>A0A6A5ZM99_9PLEO</name>
<keyword evidence="9" id="KW-1185">Reference proteome</keyword>
<protein>
    <submittedName>
        <fullName evidence="8">Cytochrome P450</fullName>
    </submittedName>
</protein>
<dbReference type="AlphaFoldDB" id="A0A6A5ZM99"/>
<dbReference type="PROSITE" id="PS00086">
    <property type="entry name" value="CYTOCHROME_P450"/>
    <property type="match status" value="1"/>
</dbReference>
<evidence type="ECO:0000256" key="3">
    <source>
        <dbReference type="ARBA" id="ARBA00022723"/>
    </source>
</evidence>
<keyword evidence="7" id="KW-0503">Monooxygenase</keyword>
<sequence>MEAMDVRFDVFFILLAPLVLALTFLKTYYTSRLRHLPGPWYSAFTEVVLTWYTVTGRRIHYIHRLHEIYGPVIRISPNAVCLSDIKAFQEVHRIGSGFLKSPWYRKFRTADPSGSIDVFSSIDPRVHGAKRRLLARPFSNTSLRENWEDMVVNKVKSTIDQLKAECKSQGMVDVLKWWTFMTTDMIVQVAFEEDLRMSETGVKAKFLDDLDMIMMSGGIRAELPWAWALFRALTLGLWDPLQGPDDRLREHSQAIMTSLRDRKLNKRNLFFGIQAQEEESSTPHSIAYAAYEGQSLIVAGSGTTAVTLTYLVWAVLKHEEVRRRLEEEVALLPEGYRDAMLEQLPYLNAVIQETLRLYGAAPGTLPRVNNSAPLDTCGYTIPPGTTVNTQSWTLHRNPDVFPEPERFNPDRWLSATSEMKAFFNPFGAGSRTCLGINLAYMELRHSVARFVRECVGARLAETMHDEGMKVQQYFLIAPKGAKCSIVL</sequence>
<dbReference type="GO" id="GO:0005506">
    <property type="term" value="F:iron ion binding"/>
    <property type="evidence" value="ECO:0007669"/>
    <property type="project" value="InterPro"/>
</dbReference>
<evidence type="ECO:0000256" key="6">
    <source>
        <dbReference type="PIRSR" id="PIRSR602401-1"/>
    </source>
</evidence>
<dbReference type="PRINTS" id="PR00463">
    <property type="entry name" value="EP450I"/>
</dbReference>
<evidence type="ECO:0000256" key="2">
    <source>
        <dbReference type="ARBA" id="ARBA00010617"/>
    </source>
</evidence>
<feature type="binding site" description="axial binding residue" evidence="6">
    <location>
        <position position="433"/>
    </location>
    <ligand>
        <name>heme</name>
        <dbReference type="ChEBI" id="CHEBI:30413"/>
    </ligand>
    <ligandPart>
        <name>Fe</name>
        <dbReference type="ChEBI" id="CHEBI:18248"/>
    </ligandPart>
</feature>
<evidence type="ECO:0000256" key="5">
    <source>
        <dbReference type="ARBA" id="ARBA00023004"/>
    </source>
</evidence>
<proteinExistence type="inferred from homology"/>
<keyword evidence="3 6" id="KW-0479">Metal-binding</keyword>
<dbReference type="PRINTS" id="PR00385">
    <property type="entry name" value="P450"/>
</dbReference>
<reference evidence="8" key="1">
    <citation type="journal article" date="2020" name="Stud. Mycol.">
        <title>101 Dothideomycetes genomes: a test case for predicting lifestyles and emergence of pathogens.</title>
        <authorList>
            <person name="Haridas S."/>
            <person name="Albert R."/>
            <person name="Binder M."/>
            <person name="Bloem J."/>
            <person name="Labutti K."/>
            <person name="Salamov A."/>
            <person name="Andreopoulos B."/>
            <person name="Baker S."/>
            <person name="Barry K."/>
            <person name="Bills G."/>
            <person name="Bluhm B."/>
            <person name="Cannon C."/>
            <person name="Castanera R."/>
            <person name="Culley D."/>
            <person name="Daum C."/>
            <person name="Ezra D."/>
            <person name="Gonzalez J."/>
            <person name="Henrissat B."/>
            <person name="Kuo A."/>
            <person name="Liang C."/>
            <person name="Lipzen A."/>
            <person name="Lutzoni F."/>
            <person name="Magnuson J."/>
            <person name="Mondo S."/>
            <person name="Nolan M."/>
            <person name="Ohm R."/>
            <person name="Pangilinan J."/>
            <person name="Park H.-J."/>
            <person name="Ramirez L."/>
            <person name="Alfaro M."/>
            <person name="Sun H."/>
            <person name="Tritt A."/>
            <person name="Yoshinaga Y."/>
            <person name="Zwiers L.-H."/>
            <person name="Turgeon B."/>
            <person name="Goodwin S."/>
            <person name="Spatafora J."/>
            <person name="Crous P."/>
            <person name="Grigoriev I."/>
        </authorList>
    </citation>
    <scope>NUCLEOTIDE SEQUENCE</scope>
    <source>
        <strain evidence="8">CBS 627.86</strain>
    </source>
</reference>
<dbReference type="InterPro" id="IPR002401">
    <property type="entry name" value="Cyt_P450_E_grp-I"/>
</dbReference>
<dbReference type="OrthoDB" id="1470350at2759"/>
<dbReference type="PANTHER" id="PTHR24305:SF96">
    <property type="entry name" value="CYTOCHROME P450 MONOOXYGENASE STCB-RELATED"/>
    <property type="match status" value="1"/>
</dbReference>
<dbReference type="PANTHER" id="PTHR24305">
    <property type="entry name" value="CYTOCHROME P450"/>
    <property type="match status" value="1"/>
</dbReference>
<dbReference type="GO" id="GO:0020037">
    <property type="term" value="F:heme binding"/>
    <property type="evidence" value="ECO:0007669"/>
    <property type="project" value="InterPro"/>
</dbReference>
<organism evidence="8 9">
    <name type="scientific">Lophiotrema nucula</name>
    <dbReference type="NCBI Taxonomy" id="690887"/>
    <lineage>
        <taxon>Eukaryota</taxon>
        <taxon>Fungi</taxon>
        <taxon>Dikarya</taxon>
        <taxon>Ascomycota</taxon>
        <taxon>Pezizomycotina</taxon>
        <taxon>Dothideomycetes</taxon>
        <taxon>Pleosporomycetidae</taxon>
        <taxon>Pleosporales</taxon>
        <taxon>Lophiotremataceae</taxon>
        <taxon>Lophiotrema</taxon>
    </lineage>
</organism>
<comment type="cofactor">
    <cofactor evidence="1 6">
        <name>heme</name>
        <dbReference type="ChEBI" id="CHEBI:30413"/>
    </cofactor>
</comment>
<dbReference type="SUPFAM" id="SSF48264">
    <property type="entry name" value="Cytochrome P450"/>
    <property type="match status" value="1"/>
</dbReference>
<dbReference type="InterPro" id="IPR036396">
    <property type="entry name" value="Cyt_P450_sf"/>
</dbReference>
<keyword evidence="4 7" id="KW-0560">Oxidoreductase</keyword>
<dbReference type="InterPro" id="IPR050121">
    <property type="entry name" value="Cytochrome_P450_monoxygenase"/>
</dbReference>